<dbReference type="EMBL" id="VSSQ01044619">
    <property type="protein sequence ID" value="MPM98454.1"/>
    <property type="molecule type" value="Genomic_DNA"/>
</dbReference>
<gene>
    <name evidence="2" type="ORF">SDC9_145642</name>
</gene>
<evidence type="ECO:0000256" key="1">
    <source>
        <dbReference type="SAM" id="Phobius"/>
    </source>
</evidence>
<organism evidence="2">
    <name type="scientific">bioreactor metagenome</name>
    <dbReference type="NCBI Taxonomy" id="1076179"/>
    <lineage>
        <taxon>unclassified sequences</taxon>
        <taxon>metagenomes</taxon>
        <taxon>ecological metagenomes</taxon>
    </lineage>
</organism>
<proteinExistence type="predicted"/>
<evidence type="ECO:0000313" key="2">
    <source>
        <dbReference type="EMBL" id="MPM98454.1"/>
    </source>
</evidence>
<name>A0A645E8Y4_9ZZZZ</name>
<keyword evidence="1" id="KW-0812">Transmembrane</keyword>
<protein>
    <submittedName>
        <fullName evidence="2">Uncharacterized protein</fullName>
    </submittedName>
</protein>
<comment type="caution">
    <text evidence="2">The sequence shown here is derived from an EMBL/GenBank/DDBJ whole genome shotgun (WGS) entry which is preliminary data.</text>
</comment>
<sequence length="89" mass="8972">MLGLVIGTLCGAAELVLLRQLIGCMLGGHAAKVVLLISLKLAVLVGTLAVVVIFARQDLAWCGVGIAGCLIGGSVVLFLKNAGMKGGKN</sequence>
<feature type="transmembrane region" description="Helical" evidence="1">
    <location>
        <begin position="34"/>
        <end position="54"/>
    </location>
</feature>
<feature type="transmembrane region" description="Helical" evidence="1">
    <location>
        <begin position="59"/>
        <end position="79"/>
    </location>
</feature>
<accession>A0A645E8Y4</accession>
<reference evidence="2" key="1">
    <citation type="submission" date="2019-08" db="EMBL/GenBank/DDBJ databases">
        <authorList>
            <person name="Kucharzyk K."/>
            <person name="Murdoch R.W."/>
            <person name="Higgins S."/>
            <person name="Loffler F."/>
        </authorList>
    </citation>
    <scope>NUCLEOTIDE SEQUENCE</scope>
</reference>
<keyword evidence="1" id="KW-1133">Transmembrane helix</keyword>
<keyword evidence="1" id="KW-0472">Membrane</keyword>
<dbReference type="AlphaFoldDB" id="A0A645E8Y4"/>